<evidence type="ECO:0000256" key="2">
    <source>
        <dbReference type="ARBA" id="ARBA00023002"/>
    </source>
</evidence>
<comment type="pathway">
    <text evidence="5">Amino-acid degradation; L-proline degradation into L-glutamate; L-glutamate from L-proline: step 1/2.</text>
</comment>
<proteinExistence type="inferred from homology"/>
<dbReference type="EC" id="1.5.5.2" evidence="5"/>
<evidence type="ECO:0000259" key="7">
    <source>
        <dbReference type="Pfam" id="PF00171"/>
    </source>
</evidence>
<evidence type="ECO:0000259" key="8">
    <source>
        <dbReference type="Pfam" id="PF01619"/>
    </source>
</evidence>
<dbReference type="InterPro" id="IPR024082">
    <property type="entry name" value="PRODH_PutA_dom_II"/>
</dbReference>
<keyword evidence="5" id="KW-0642">Proline metabolism</keyword>
<dbReference type="EMBL" id="JAAKGT010000003">
    <property type="protein sequence ID" value="NGM49782.1"/>
    <property type="molecule type" value="Genomic_DNA"/>
</dbReference>
<dbReference type="InterPro" id="IPR025703">
    <property type="entry name" value="Bifunct_PutA"/>
</dbReference>
<comment type="function">
    <text evidence="5">Oxidizes proline to glutamate for use as a carbon and nitrogen source.</text>
</comment>
<dbReference type="PANTHER" id="PTHR42862:SF1">
    <property type="entry name" value="DELTA-1-PYRROLINE-5-CARBOXYLATE DEHYDROGENASE 2, ISOFORM A-RELATED"/>
    <property type="match status" value="1"/>
</dbReference>
<dbReference type="Gene3D" id="3.20.20.220">
    <property type="match status" value="1"/>
</dbReference>
<dbReference type="Pfam" id="PF01619">
    <property type="entry name" value="Pro_dh"/>
    <property type="match status" value="1"/>
</dbReference>
<dbReference type="GO" id="GO:0004657">
    <property type="term" value="F:proline dehydrogenase activity"/>
    <property type="evidence" value="ECO:0007669"/>
    <property type="project" value="UniProtKB-UniRule"/>
</dbReference>
<dbReference type="CDD" id="cd07125">
    <property type="entry name" value="ALDH_PutA-P5CDH"/>
    <property type="match status" value="1"/>
</dbReference>
<dbReference type="GO" id="GO:0003700">
    <property type="term" value="F:DNA-binding transcription factor activity"/>
    <property type="evidence" value="ECO:0007669"/>
    <property type="project" value="InterPro"/>
</dbReference>
<dbReference type="AlphaFoldDB" id="A0A6G4QW74"/>
<comment type="catalytic activity">
    <reaction evidence="4 5">
        <text>L-glutamate 5-semialdehyde + NAD(+) + H2O = L-glutamate + NADH + 2 H(+)</text>
        <dbReference type="Rhea" id="RHEA:30235"/>
        <dbReference type="ChEBI" id="CHEBI:15377"/>
        <dbReference type="ChEBI" id="CHEBI:15378"/>
        <dbReference type="ChEBI" id="CHEBI:29985"/>
        <dbReference type="ChEBI" id="CHEBI:57540"/>
        <dbReference type="ChEBI" id="CHEBI:57945"/>
        <dbReference type="ChEBI" id="CHEBI:58066"/>
        <dbReference type="EC" id="1.2.1.88"/>
    </reaction>
</comment>
<dbReference type="EC" id="1.2.1.88" evidence="5"/>
<evidence type="ECO:0000256" key="6">
    <source>
        <dbReference type="PIRSR" id="PIRSR000197-1"/>
    </source>
</evidence>
<feature type="domain" description="Proline dehydrogenase PutA" evidence="9">
    <location>
        <begin position="57"/>
        <end position="170"/>
    </location>
</feature>
<dbReference type="InterPro" id="IPR016161">
    <property type="entry name" value="Ald_DH/histidinol_DH"/>
</dbReference>
<comment type="catalytic activity">
    <reaction evidence="5">
        <text>L-proline + a quinone = (S)-1-pyrroline-5-carboxylate + a quinol + H(+)</text>
        <dbReference type="Rhea" id="RHEA:23784"/>
        <dbReference type="ChEBI" id="CHEBI:15378"/>
        <dbReference type="ChEBI" id="CHEBI:17388"/>
        <dbReference type="ChEBI" id="CHEBI:24646"/>
        <dbReference type="ChEBI" id="CHEBI:60039"/>
        <dbReference type="ChEBI" id="CHEBI:132124"/>
        <dbReference type="EC" id="1.5.5.2"/>
    </reaction>
</comment>
<dbReference type="GO" id="GO:0010133">
    <property type="term" value="P:L-proline catabolic process to L-glutamate"/>
    <property type="evidence" value="ECO:0007669"/>
    <property type="project" value="UniProtKB-UniRule"/>
</dbReference>
<keyword evidence="5" id="KW-0274">FAD</keyword>
<dbReference type="InterPro" id="IPR024089">
    <property type="entry name" value="PRODH_PutA_dom_I/II"/>
</dbReference>
<dbReference type="RefSeq" id="WP_165258013.1">
    <property type="nucleotide sequence ID" value="NZ_JAAKGT010000003.1"/>
</dbReference>
<dbReference type="SUPFAM" id="SSF51730">
    <property type="entry name" value="FAD-linked oxidoreductase"/>
    <property type="match status" value="1"/>
</dbReference>
<evidence type="ECO:0000256" key="1">
    <source>
        <dbReference type="ARBA" id="ARBA00004786"/>
    </source>
</evidence>
<evidence type="ECO:0000259" key="9">
    <source>
        <dbReference type="Pfam" id="PF14850"/>
    </source>
</evidence>
<dbReference type="SUPFAM" id="SSF81935">
    <property type="entry name" value="N-terminal domain of bifunctional PutA protein"/>
    <property type="match status" value="1"/>
</dbReference>
<dbReference type="FunFam" id="3.40.309.10:FF:000005">
    <property type="entry name" value="1-pyrroline-5-carboxylate dehydrogenase 1"/>
    <property type="match status" value="1"/>
</dbReference>
<keyword evidence="5" id="KW-0805">Transcription regulation</keyword>
<keyword evidence="5" id="KW-0285">Flavoprotein</keyword>
<gene>
    <name evidence="10" type="primary">putA</name>
    <name evidence="10" type="ORF">G5B46_09220</name>
</gene>
<dbReference type="UniPathway" id="UPA00261">
    <property type="reaction ID" value="UER00373"/>
</dbReference>
<dbReference type="Gene3D" id="1.20.5.460">
    <property type="entry name" value="Single helix bin"/>
    <property type="match status" value="1"/>
</dbReference>
<evidence type="ECO:0000256" key="5">
    <source>
        <dbReference type="PIRNR" id="PIRNR000197"/>
    </source>
</evidence>
<comment type="cofactor">
    <cofactor evidence="5">
        <name>FAD</name>
        <dbReference type="ChEBI" id="CHEBI:57692"/>
    </cofactor>
</comment>
<evidence type="ECO:0000256" key="4">
    <source>
        <dbReference type="ARBA" id="ARBA00048142"/>
    </source>
</evidence>
<dbReference type="Pfam" id="PF14850">
    <property type="entry name" value="Pro_dh-DNA_bdg"/>
    <property type="match status" value="1"/>
</dbReference>
<comment type="caution">
    <text evidence="10">The sequence shown here is derived from an EMBL/GenBank/DDBJ whole genome shotgun (WGS) entry which is preliminary data.</text>
</comment>
<sequence>MADWDSLDDGKYRDEKAVIADLLAAGPLSSEDRAAVRAEAEALVRGARRSVRKQGVVESFLQEFSLGTREGLALMCLAEALLRTPDDDTRDRLIAEKIGSADWASHLGGSDSLFVNASTWGLMLTGKIVEPDDEAQKDLPAFIKKIAGRLGEPVIRAAVGQAIRIMGEQFVLGRTIEAAIKRAANEDTMCSFDMLGEGARTAADAARYEKSYADAIETVGKLSNRAGPEAGHGVSVKLSALCPRYEATHEDRVWEELYPRTLRLALIAAKYDINFTIDAEEADRLALSLKLLDKLCREPALAEWKGLGLAVQAYQKRCGEVIARLKALSEETGRRLMVRLVKGAYWDSEIKRAQVAGRPDYPVYTTKPATDLSYLVNAKALIGAAPHLYAQFATHNAHTLAAVVRMAKNAGVRIEHQRLHGMGEALYKAADDLYDGITLRAYAPVGGHEDLLPYLVRRLLENGANTSFVHALLDERVPVEKVVTDPIDVVEAHPDRHAKIPPPIDVYGEGRKNSAGLDLSTRADRYRLSAAVSVLDAAPLQSGPLVGGKMEAGGPPLPVVSPVDAGRVVGAVSEAQLPQIDKAFKLARAAQPAWDQAGGPARAKVLRAMGDALEANIERLIAILSREAGKTLSDGIAEVREAVDFCRYYAVLAEKQFGEPEVLKGPVGETNTLGLAGRGVFVCISPWNFPLAIFTGQIAAALAAGNAVVAKPAEQTPIIAYEAVKLYHAAGLDPRLLALLPGRGETVGAALTAHEGLDGVAFTGGTDTAWRINQTLAQRQGPIVPFIAETGGLNGMFVDTTAQREQVIDDVIVSAFGSAGQRCSALRLLFLPHDTADHIIEGLKGAMDALVVADPADASTDVGPVIDADAKDALEKHLARLKHEAKVLHALEAPAGGTFFGPVLAEIPAADFLEREVFGPILHVVRYKPEDLEQVAGALAARRYGLTLGVHSRIQAFADEVVRLVPAGNAYVNRTMTGAVVGVQPFGGEGLSGTGPKAGGPHALLRFAVERALSVNITAQGGDPALLNL</sequence>
<dbReference type="InterPro" id="IPR016162">
    <property type="entry name" value="Ald_DH_N"/>
</dbReference>
<keyword evidence="5" id="KW-0804">Transcription</keyword>
<dbReference type="PIRSF" id="PIRSF000197">
    <property type="entry name" value="Bifunct_PutA"/>
    <property type="match status" value="1"/>
</dbReference>
<keyword evidence="5" id="KW-0238">DNA-binding</keyword>
<dbReference type="InterPro" id="IPR005933">
    <property type="entry name" value="PutA_C"/>
</dbReference>
<dbReference type="NCBIfam" id="TIGR01238">
    <property type="entry name" value="D1pyr5carbox3"/>
    <property type="match status" value="1"/>
</dbReference>
<dbReference type="SUPFAM" id="SSF53720">
    <property type="entry name" value="ALDH-like"/>
    <property type="match status" value="1"/>
</dbReference>
<dbReference type="InterPro" id="IPR016163">
    <property type="entry name" value="Ald_DH_C"/>
</dbReference>
<dbReference type="NCBIfam" id="NF008869">
    <property type="entry name" value="PRK11904.1"/>
    <property type="match status" value="1"/>
</dbReference>
<dbReference type="GO" id="GO:0009898">
    <property type="term" value="C:cytoplasmic side of plasma membrane"/>
    <property type="evidence" value="ECO:0007669"/>
    <property type="project" value="TreeGrafter"/>
</dbReference>
<comment type="pathway">
    <text evidence="1 5">Amino-acid degradation; L-proline degradation into L-glutamate; L-glutamate from L-proline: step 2/2.</text>
</comment>
<name>A0A6G4QW74_9CAUL</name>
<evidence type="ECO:0000256" key="3">
    <source>
        <dbReference type="ARBA" id="ARBA00023027"/>
    </source>
</evidence>
<dbReference type="InterPro" id="IPR002872">
    <property type="entry name" value="Proline_DH_dom"/>
</dbReference>
<keyword evidence="3 5" id="KW-0520">NAD</keyword>
<organism evidence="10">
    <name type="scientific">Caulobacter sp. 602-2</name>
    <dbReference type="NCBI Taxonomy" id="2710887"/>
    <lineage>
        <taxon>Bacteria</taxon>
        <taxon>Pseudomonadati</taxon>
        <taxon>Pseudomonadota</taxon>
        <taxon>Alphaproteobacteria</taxon>
        <taxon>Caulobacterales</taxon>
        <taxon>Caulobacteraceae</taxon>
        <taxon>Caulobacter</taxon>
    </lineage>
</organism>
<feature type="domain" description="Proline dehydrogenase" evidence="8">
    <location>
        <begin position="179"/>
        <end position="470"/>
    </location>
</feature>
<keyword evidence="5" id="KW-0678">Repressor</keyword>
<feature type="active site" evidence="6">
    <location>
        <position position="823"/>
    </location>
</feature>
<dbReference type="Pfam" id="PF00171">
    <property type="entry name" value="Aldedh"/>
    <property type="match status" value="1"/>
</dbReference>
<evidence type="ECO:0000313" key="10">
    <source>
        <dbReference type="EMBL" id="NGM49782.1"/>
    </source>
</evidence>
<dbReference type="InterPro" id="IPR016160">
    <property type="entry name" value="Ald_DH_CS_CYS"/>
</dbReference>
<dbReference type="PANTHER" id="PTHR42862">
    <property type="entry name" value="DELTA-1-PYRROLINE-5-CARBOXYLATE DEHYDROGENASE 1, ISOFORM A-RELATED"/>
    <property type="match status" value="1"/>
</dbReference>
<dbReference type="InterPro" id="IPR015590">
    <property type="entry name" value="Aldehyde_DH_dom"/>
</dbReference>
<keyword evidence="2 5" id="KW-0560">Oxidoreductase</keyword>
<reference evidence="10" key="1">
    <citation type="submission" date="2020-02" db="EMBL/GenBank/DDBJ databases">
        <authorList>
            <person name="Gao J."/>
            <person name="Sun J."/>
        </authorList>
    </citation>
    <scope>NUCLEOTIDE SEQUENCE</scope>
    <source>
        <strain evidence="10">602-2</strain>
    </source>
</reference>
<dbReference type="GO" id="GO:0003842">
    <property type="term" value="F:L-glutamate gamma-semialdehyde dehydrogenase activity"/>
    <property type="evidence" value="ECO:0007669"/>
    <property type="project" value="UniProtKB-UniRule"/>
</dbReference>
<dbReference type="InterPro" id="IPR029041">
    <property type="entry name" value="FAD-linked_oxidoreductase-like"/>
</dbReference>
<dbReference type="PROSITE" id="PS00070">
    <property type="entry name" value="ALDEHYDE_DEHYDR_CYS"/>
    <property type="match status" value="1"/>
</dbReference>
<protein>
    <recommendedName>
        <fullName evidence="5">Bifunctional protein PutA</fullName>
    </recommendedName>
    <domain>
        <recommendedName>
            <fullName evidence="5">Proline dehydrogenase</fullName>
            <ecNumber evidence="5">1.5.5.2</ecNumber>
        </recommendedName>
        <alternativeName>
            <fullName evidence="5">Proline oxidase</fullName>
        </alternativeName>
    </domain>
    <domain>
        <recommendedName>
            <fullName evidence="5">Delta-1-pyrroline-5-carboxylate dehydrogenase</fullName>
            <shortName evidence="5">P5C dehydrogenase</shortName>
            <ecNumber evidence="5">1.2.1.88</ecNumber>
        </recommendedName>
        <alternativeName>
            <fullName evidence="5">L-glutamate gamma-semialdehyde dehydrogenase</fullName>
        </alternativeName>
    </domain>
</protein>
<dbReference type="Gene3D" id="3.40.605.10">
    <property type="entry name" value="Aldehyde Dehydrogenase, Chain A, domain 1"/>
    <property type="match status" value="1"/>
</dbReference>
<comment type="similarity">
    <text evidence="5">In the C-terminal section; belongs to the aldehyde dehydrogenase family.</text>
</comment>
<feature type="active site" evidence="6">
    <location>
        <position position="789"/>
    </location>
</feature>
<comment type="similarity">
    <text evidence="5">In the N-terminal section; belongs to the proline dehydrogenase family.</text>
</comment>
<dbReference type="InterPro" id="IPR050485">
    <property type="entry name" value="Proline_metab_enzyme"/>
</dbReference>
<dbReference type="GO" id="GO:0003677">
    <property type="term" value="F:DNA binding"/>
    <property type="evidence" value="ECO:0007669"/>
    <property type="project" value="UniProtKB-KW"/>
</dbReference>
<feature type="domain" description="Aldehyde dehydrogenase" evidence="7">
    <location>
        <begin position="557"/>
        <end position="1007"/>
    </location>
</feature>
<accession>A0A6G4QW74</accession>
<dbReference type="Gene3D" id="3.40.309.10">
    <property type="entry name" value="Aldehyde Dehydrogenase, Chain A, domain 2"/>
    <property type="match status" value="1"/>
</dbReference>